<accession>A0A177AUK5</accession>
<comment type="caution">
    <text evidence="1">The sequence shown here is derived from an EMBL/GenBank/DDBJ whole genome shotgun (WGS) entry which is preliminary data.</text>
</comment>
<evidence type="ECO:0000313" key="2">
    <source>
        <dbReference type="Proteomes" id="UP000078046"/>
    </source>
</evidence>
<dbReference type="EMBL" id="LWCA01001188">
    <property type="protein sequence ID" value="OAF65688.1"/>
    <property type="molecule type" value="Genomic_DNA"/>
</dbReference>
<dbReference type="Proteomes" id="UP000078046">
    <property type="component" value="Unassembled WGS sequence"/>
</dbReference>
<reference evidence="1 2" key="1">
    <citation type="submission" date="2016-04" db="EMBL/GenBank/DDBJ databases">
        <title>The genome of Intoshia linei affirms orthonectids as highly simplified spiralians.</title>
        <authorList>
            <person name="Mikhailov K.V."/>
            <person name="Slusarev G.S."/>
            <person name="Nikitin M.A."/>
            <person name="Logacheva M.D."/>
            <person name="Penin A."/>
            <person name="Aleoshin V."/>
            <person name="Panchin Y.V."/>
        </authorList>
    </citation>
    <scope>NUCLEOTIDE SEQUENCE [LARGE SCALE GENOMIC DNA]</scope>
    <source>
        <strain evidence="1">Intl2013</strain>
        <tissue evidence="1">Whole animal</tissue>
    </source>
</reference>
<name>A0A177AUK5_9BILA</name>
<dbReference type="AlphaFoldDB" id="A0A177AUK5"/>
<feature type="non-terminal residue" evidence="1">
    <location>
        <position position="1"/>
    </location>
</feature>
<sequence>IDKVLLQYSERFVDSQTENSISNIKRKSFQKNPYKELECIIKQSIEKSTEKPEEETENIIETENEEKFGYIFI</sequence>
<protein>
    <submittedName>
        <fullName evidence="1">Uncharacterized protein</fullName>
    </submittedName>
</protein>
<proteinExistence type="predicted"/>
<keyword evidence="2" id="KW-1185">Reference proteome</keyword>
<gene>
    <name evidence="1" type="ORF">A3Q56_06614</name>
</gene>
<organism evidence="1 2">
    <name type="scientific">Intoshia linei</name>
    <dbReference type="NCBI Taxonomy" id="1819745"/>
    <lineage>
        <taxon>Eukaryota</taxon>
        <taxon>Metazoa</taxon>
        <taxon>Spiralia</taxon>
        <taxon>Lophotrochozoa</taxon>
        <taxon>Mesozoa</taxon>
        <taxon>Orthonectida</taxon>
        <taxon>Rhopaluridae</taxon>
        <taxon>Intoshia</taxon>
    </lineage>
</organism>
<evidence type="ECO:0000313" key="1">
    <source>
        <dbReference type="EMBL" id="OAF65688.1"/>
    </source>
</evidence>